<dbReference type="HOGENOM" id="CLU_2027164_0_0_1"/>
<protein>
    <submittedName>
        <fullName evidence="2">Uncharacterized protein</fullName>
    </submittedName>
</protein>
<organism evidence="2 3">
    <name type="scientific">Macrophomina phaseolina (strain MS6)</name>
    <name type="common">Charcoal rot fungus</name>
    <dbReference type="NCBI Taxonomy" id="1126212"/>
    <lineage>
        <taxon>Eukaryota</taxon>
        <taxon>Fungi</taxon>
        <taxon>Dikarya</taxon>
        <taxon>Ascomycota</taxon>
        <taxon>Pezizomycotina</taxon>
        <taxon>Dothideomycetes</taxon>
        <taxon>Dothideomycetes incertae sedis</taxon>
        <taxon>Botryosphaeriales</taxon>
        <taxon>Botryosphaeriaceae</taxon>
        <taxon>Macrophomina</taxon>
    </lineage>
</organism>
<feature type="region of interest" description="Disordered" evidence="1">
    <location>
        <begin position="95"/>
        <end position="122"/>
    </location>
</feature>
<sequence length="122" mass="13098">MGVARDVPGDLLLLAVDRDPRHGFKMDVVQVGRGSSACTARKSLSGVSSQIPASCRPEIDGIKTQGLQKGLREVYTVPREQTKKLVPTWLARASKGEADGAPAACLRQEGRSRWGPTDLGEE</sequence>
<accession>K2S7C2</accession>
<evidence type="ECO:0000313" key="2">
    <source>
        <dbReference type="EMBL" id="EKG20807.1"/>
    </source>
</evidence>
<proteinExistence type="predicted"/>
<name>K2S7C2_MACPH</name>
<comment type="caution">
    <text evidence="2">The sequence shown here is derived from an EMBL/GenBank/DDBJ whole genome shotgun (WGS) entry which is preliminary data.</text>
</comment>
<dbReference type="AlphaFoldDB" id="K2S7C2"/>
<dbReference type="EMBL" id="AHHD01000078">
    <property type="protein sequence ID" value="EKG20807.1"/>
    <property type="molecule type" value="Genomic_DNA"/>
</dbReference>
<reference evidence="2 3" key="1">
    <citation type="journal article" date="2012" name="BMC Genomics">
        <title>Tools to kill: Genome of one of the most destructive plant pathogenic fungi Macrophomina phaseolina.</title>
        <authorList>
            <person name="Islam M.S."/>
            <person name="Haque M.S."/>
            <person name="Islam M.M."/>
            <person name="Emdad E.M."/>
            <person name="Halim A."/>
            <person name="Hossen Q.M.M."/>
            <person name="Hossain M.Z."/>
            <person name="Ahmed B."/>
            <person name="Rahim S."/>
            <person name="Rahman M.S."/>
            <person name="Alam M.M."/>
            <person name="Hou S."/>
            <person name="Wan X."/>
            <person name="Saito J.A."/>
            <person name="Alam M."/>
        </authorList>
    </citation>
    <scope>NUCLEOTIDE SEQUENCE [LARGE SCALE GENOMIC DNA]</scope>
    <source>
        <strain evidence="2 3">MS6</strain>
    </source>
</reference>
<gene>
    <name evidence="2" type="ORF">MPH_01891</name>
</gene>
<dbReference type="InParanoid" id="K2S7C2"/>
<dbReference type="VEuPathDB" id="FungiDB:MPH_01891"/>
<evidence type="ECO:0000313" key="3">
    <source>
        <dbReference type="Proteomes" id="UP000007129"/>
    </source>
</evidence>
<evidence type="ECO:0000256" key="1">
    <source>
        <dbReference type="SAM" id="MobiDB-lite"/>
    </source>
</evidence>
<dbReference type="Proteomes" id="UP000007129">
    <property type="component" value="Unassembled WGS sequence"/>
</dbReference>